<dbReference type="SUPFAM" id="SSF47203">
    <property type="entry name" value="Acyl-CoA dehydrogenase C-terminal domain-like"/>
    <property type="match status" value="1"/>
</dbReference>
<dbReference type="PROSITE" id="PS00072">
    <property type="entry name" value="ACYL_COA_DH_1"/>
    <property type="match status" value="1"/>
</dbReference>
<evidence type="ECO:0000256" key="2">
    <source>
        <dbReference type="ARBA" id="ARBA00009347"/>
    </source>
</evidence>
<keyword evidence="4 10" id="KW-0274">FAD</keyword>
<evidence type="ECO:0000313" key="15">
    <source>
        <dbReference type="Proteomes" id="UP000013063"/>
    </source>
</evidence>
<gene>
    <name evidence="14" type="ORF">OR37_03927</name>
</gene>
<dbReference type="FunFam" id="1.20.140.10:FF:000004">
    <property type="entry name" value="Acyl-CoA dehydrogenase FadE25"/>
    <property type="match status" value="1"/>
</dbReference>
<dbReference type="SUPFAM" id="SSF56645">
    <property type="entry name" value="Acyl-CoA dehydrogenase NM domain-like"/>
    <property type="match status" value="1"/>
</dbReference>
<dbReference type="FunFam" id="1.10.540.10:FF:000002">
    <property type="entry name" value="Acyl-CoA dehydrogenase FadE19"/>
    <property type="match status" value="1"/>
</dbReference>
<dbReference type="Gene3D" id="1.10.540.10">
    <property type="entry name" value="Acyl-CoA dehydrogenase/oxidase, N-terminal domain"/>
    <property type="match status" value="1"/>
</dbReference>
<dbReference type="InterPro" id="IPR036250">
    <property type="entry name" value="AcylCo_DH-like_C"/>
</dbReference>
<dbReference type="InterPro" id="IPR037069">
    <property type="entry name" value="AcylCoA_DH/ox_N_sf"/>
</dbReference>
<dbReference type="EC" id="3.13.1.4" evidence="7"/>
<evidence type="ECO:0000256" key="4">
    <source>
        <dbReference type="ARBA" id="ARBA00022827"/>
    </source>
</evidence>
<dbReference type="InterPro" id="IPR009100">
    <property type="entry name" value="AcylCoA_DH/oxidase_NM_dom_sf"/>
</dbReference>
<dbReference type="InterPro" id="IPR013786">
    <property type="entry name" value="AcylCoA_DH/ox_N"/>
</dbReference>
<organism evidence="14 15">
    <name type="scientific">Caulobacter vibrioides OR37</name>
    <dbReference type="NCBI Taxonomy" id="1292034"/>
    <lineage>
        <taxon>Bacteria</taxon>
        <taxon>Pseudomonadati</taxon>
        <taxon>Pseudomonadota</taxon>
        <taxon>Alphaproteobacteria</taxon>
        <taxon>Caulobacterales</taxon>
        <taxon>Caulobacteraceae</taxon>
        <taxon>Caulobacter</taxon>
    </lineage>
</organism>
<evidence type="ECO:0000313" key="14">
    <source>
        <dbReference type="EMBL" id="ENZ79562.1"/>
    </source>
</evidence>
<protein>
    <recommendedName>
        <fullName evidence="8">3-sulfinopropanoyl-CoA desulfinase</fullName>
        <ecNumber evidence="7">3.13.1.4</ecNumber>
    </recommendedName>
    <alternativeName>
        <fullName evidence="9">3-sulfinopropionyl coenzyme A desulfinase</fullName>
    </alternativeName>
</protein>
<dbReference type="RefSeq" id="WP_004624252.1">
    <property type="nucleotide sequence ID" value="NZ_APMP01000039.1"/>
</dbReference>
<name>R0EDZ8_CAUVI</name>
<dbReference type="STRING" id="1292034.OR37_03927"/>
<evidence type="ECO:0000256" key="7">
    <source>
        <dbReference type="ARBA" id="ARBA00066461"/>
    </source>
</evidence>
<evidence type="ECO:0000256" key="5">
    <source>
        <dbReference type="ARBA" id="ARBA00023002"/>
    </source>
</evidence>
<comment type="cofactor">
    <cofactor evidence="1 10">
        <name>FAD</name>
        <dbReference type="ChEBI" id="CHEBI:57692"/>
    </cofactor>
</comment>
<dbReference type="PANTHER" id="PTHR43884">
    <property type="entry name" value="ACYL-COA DEHYDROGENASE"/>
    <property type="match status" value="1"/>
</dbReference>
<evidence type="ECO:0000259" key="11">
    <source>
        <dbReference type="Pfam" id="PF00441"/>
    </source>
</evidence>
<comment type="similarity">
    <text evidence="2 10">Belongs to the acyl-CoA dehydrogenase family.</text>
</comment>
<keyword evidence="3 10" id="KW-0285">Flavoprotein</keyword>
<dbReference type="InterPro" id="IPR046373">
    <property type="entry name" value="Acyl-CoA_Oxase/DH_mid-dom_sf"/>
</dbReference>
<dbReference type="PANTHER" id="PTHR43884:SF12">
    <property type="entry name" value="ISOVALERYL-COA DEHYDROGENASE, MITOCHONDRIAL-RELATED"/>
    <property type="match status" value="1"/>
</dbReference>
<dbReference type="Gene3D" id="2.40.110.10">
    <property type="entry name" value="Butyryl-CoA Dehydrogenase, subunit A, domain 2"/>
    <property type="match status" value="1"/>
</dbReference>
<evidence type="ECO:0000256" key="10">
    <source>
        <dbReference type="RuleBase" id="RU362125"/>
    </source>
</evidence>
<dbReference type="PATRIC" id="fig|1292034.3.peg.3900"/>
<dbReference type="Gene3D" id="1.20.140.10">
    <property type="entry name" value="Butyryl-CoA Dehydrogenase, subunit A, domain 3"/>
    <property type="match status" value="1"/>
</dbReference>
<evidence type="ECO:0000259" key="13">
    <source>
        <dbReference type="Pfam" id="PF02771"/>
    </source>
</evidence>
<dbReference type="EMBL" id="APMP01000039">
    <property type="protein sequence ID" value="ENZ79562.1"/>
    <property type="molecule type" value="Genomic_DNA"/>
</dbReference>
<feature type="domain" description="Acyl-CoA oxidase/dehydrogenase middle" evidence="12">
    <location>
        <begin position="119"/>
        <end position="213"/>
    </location>
</feature>
<reference evidence="14 15" key="1">
    <citation type="journal article" date="2013" name="Genome Announc.">
        <title>Draft Genome Sequence for Caulobacter sp. Strain OR37, a Bacterium Tolerant to Heavy Metals.</title>
        <authorList>
            <person name="Utturkar S.M."/>
            <person name="Bollmann A."/>
            <person name="Brzoska R.M."/>
            <person name="Klingeman D.M."/>
            <person name="Epstein S.E."/>
            <person name="Palumbo A.V."/>
            <person name="Brown S.D."/>
        </authorList>
    </citation>
    <scope>NUCLEOTIDE SEQUENCE [LARGE SCALE GENOMIC DNA]</scope>
    <source>
        <strain evidence="14 15">OR37</strain>
    </source>
</reference>
<keyword evidence="15" id="KW-1185">Reference proteome</keyword>
<dbReference type="Pfam" id="PF02770">
    <property type="entry name" value="Acyl-CoA_dh_M"/>
    <property type="match status" value="1"/>
</dbReference>
<evidence type="ECO:0000256" key="9">
    <source>
        <dbReference type="ARBA" id="ARBA00075603"/>
    </source>
</evidence>
<dbReference type="InterPro" id="IPR006091">
    <property type="entry name" value="Acyl-CoA_Oxase/DH_mid-dom"/>
</dbReference>
<feature type="domain" description="Acyl-CoA dehydrogenase/oxidase C-terminal" evidence="11">
    <location>
        <begin position="226"/>
        <end position="374"/>
    </location>
</feature>
<evidence type="ECO:0000256" key="3">
    <source>
        <dbReference type="ARBA" id="ARBA00022630"/>
    </source>
</evidence>
<keyword evidence="5 10" id="KW-0560">Oxidoreductase</keyword>
<comment type="catalytic activity">
    <reaction evidence="6">
        <text>3-sulfinopropanoyl-CoA + H2O = propanoyl-CoA + sulfite + H(+)</text>
        <dbReference type="Rhea" id="RHEA:41624"/>
        <dbReference type="ChEBI" id="CHEBI:15377"/>
        <dbReference type="ChEBI" id="CHEBI:15378"/>
        <dbReference type="ChEBI" id="CHEBI:17359"/>
        <dbReference type="ChEBI" id="CHEBI:57392"/>
        <dbReference type="ChEBI" id="CHEBI:78349"/>
        <dbReference type="EC" id="3.13.1.4"/>
    </reaction>
    <physiologicalReaction direction="left-to-right" evidence="6">
        <dbReference type="Rhea" id="RHEA:41625"/>
    </physiologicalReaction>
</comment>
<evidence type="ECO:0000256" key="6">
    <source>
        <dbReference type="ARBA" id="ARBA00052938"/>
    </source>
</evidence>
<dbReference type="Proteomes" id="UP000013063">
    <property type="component" value="Unassembled WGS sequence"/>
</dbReference>
<dbReference type="PIRSF" id="PIRSF016578">
    <property type="entry name" value="HsaA"/>
    <property type="match status" value="1"/>
</dbReference>
<comment type="caution">
    <text evidence="14">The sequence shown here is derived from an EMBL/GenBank/DDBJ whole genome shotgun (WGS) entry which is preliminary data.</text>
</comment>
<sequence>MLAETQIAVRDHVRNFAQARIRPHSQAYEAAGAFPPDLFIGLADMGLLGMTAPEAFGGAGADYVSYALALIELAAADGALSTIVSIQNSLIVNGLARFGDAEQQRRFLPDLIAGRTIGAFALTEPDAGSDASAIRTRAEKVEGGWRLNGAKQFITSGRIARLAIVFAVTDPSLGKKGISAFLVPTDRAGYIVDNIEHKLGQGASDTCAIRFEDLFLEDDLLLGAPGEGYKIALSNLEAGRIGIAAQSVGMARAALELAVDYAKTRVSFGKPIIEHQAVGFRLADLATRLEAARLMVLAAAERMDAGEPSLMQASMAKLFASEVAEQVVSGAIQTLGGYGYLEAFGLAKIYRDVRVTQIYEGTSDIQRMVIARAL</sequence>
<dbReference type="OrthoDB" id="9775090at2"/>
<dbReference type="GO" id="GO:0003995">
    <property type="term" value="F:acyl-CoA dehydrogenase activity"/>
    <property type="evidence" value="ECO:0007669"/>
    <property type="project" value="InterPro"/>
</dbReference>
<feature type="domain" description="Acyl-CoA dehydrogenase/oxidase N-terminal" evidence="13">
    <location>
        <begin position="4"/>
        <end position="114"/>
    </location>
</feature>
<proteinExistence type="inferred from homology"/>
<evidence type="ECO:0000256" key="8">
    <source>
        <dbReference type="ARBA" id="ARBA00068311"/>
    </source>
</evidence>
<dbReference type="eggNOG" id="COG1960">
    <property type="taxonomic scope" value="Bacteria"/>
</dbReference>
<dbReference type="Pfam" id="PF02771">
    <property type="entry name" value="Acyl-CoA_dh_N"/>
    <property type="match status" value="1"/>
</dbReference>
<dbReference type="GO" id="GO:0050660">
    <property type="term" value="F:flavin adenine dinucleotide binding"/>
    <property type="evidence" value="ECO:0007669"/>
    <property type="project" value="InterPro"/>
</dbReference>
<dbReference type="InterPro" id="IPR006089">
    <property type="entry name" value="Acyl-CoA_DH_CS"/>
</dbReference>
<dbReference type="InterPro" id="IPR009075">
    <property type="entry name" value="AcylCo_DH/oxidase_C"/>
</dbReference>
<dbReference type="Pfam" id="PF00441">
    <property type="entry name" value="Acyl-CoA_dh_1"/>
    <property type="match status" value="1"/>
</dbReference>
<evidence type="ECO:0000256" key="1">
    <source>
        <dbReference type="ARBA" id="ARBA00001974"/>
    </source>
</evidence>
<accession>R0EDZ8</accession>
<dbReference type="FunFam" id="2.40.110.10:FF:000002">
    <property type="entry name" value="Acyl-CoA dehydrogenase fadE12"/>
    <property type="match status" value="1"/>
</dbReference>
<evidence type="ECO:0000259" key="12">
    <source>
        <dbReference type="Pfam" id="PF02770"/>
    </source>
</evidence>
<dbReference type="AlphaFoldDB" id="R0EDZ8"/>